<name>A0ABP8M0T6_9BACT</name>
<gene>
    <name evidence="1" type="ORF">GCM10023091_24170</name>
</gene>
<accession>A0ABP8M0T6</accession>
<sequence length="161" mass="18398">MLEVGELLSHFKAHTFSLQPTSFNDMKKLFTTLFCLTTLQGFAQFGVSYHQSNMPFVGFNYEIADRFMPELRFGMDTHAHDMSVEAVATYQFLDKEEVEVYAGLGGRANRHAGLVAPIGIHVFPFPSRNFGFHIEVAPIFTEHDDAIVRGSWGIRYRFKKR</sequence>
<organism evidence="1 2">
    <name type="scientific">Ravibacter arvi</name>
    <dbReference type="NCBI Taxonomy" id="2051041"/>
    <lineage>
        <taxon>Bacteria</taxon>
        <taxon>Pseudomonadati</taxon>
        <taxon>Bacteroidota</taxon>
        <taxon>Cytophagia</taxon>
        <taxon>Cytophagales</taxon>
        <taxon>Spirosomataceae</taxon>
        <taxon>Ravibacter</taxon>
    </lineage>
</organism>
<keyword evidence="2" id="KW-1185">Reference proteome</keyword>
<comment type="caution">
    <text evidence="1">The sequence shown here is derived from an EMBL/GenBank/DDBJ whole genome shotgun (WGS) entry which is preliminary data.</text>
</comment>
<protein>
    <submittedName>
        <fullName evidence="1">Uncharacterized protein</fullName>
    </submittedName>
</protein>
<proteinExistence type="predicted"/>
<evidence type="ECO:0000313" key="1">
    <source>
        <dbReference type="EMBL" id="GAA4440475.1"/>
    </source>
</evidence>
<dbReference type="Proteomes" id="UP001501508">
    <property type="component" value="Unassembled WGS sequence"/>
</dbReference>
<reference evidence="2" key="1">
    <citation type="journal article" date="2019" name="Int. J. Syst. Evol. Microbiol.">
        <title>The Global Catalogue of Microorganisms (GCM) 10K type strain sequencing project: providing services to taxonomists for standard genome sequencing and annotation.</title>
        <authorList>
            <consortium name="The Broad Institute Genomics Platform"/>
            <consortium name="The Broad Institute Genome Sequencing Center for Infectious Disease"/>
            <person name="Wu L."/>
            <person name="Ma J."/>
        </authorList>
    </citation>
    <scope>NUCLEOTIDE SEQUENCE [LARGE SCALE GENOMIC DNA]</scope>
    <source>
        <strain evidence="2">JCM 31920</strain>
    </source>
</reference>
<dbReference type="EMBL" id="BAABEY010000024">
    <property type="protein sequence ID" value="GAA4440475.1"/>
    <property type="molecule type" value="Genomic_DNA"/>
</dbReference>
<evidence type="ECO:0000313" key="2">
    <source>
        <dbReference type="Proteomes" id="UP001501508"/>
    </source>
</evidence>